<organism evidence="2 3">
    <name type="scientific">Ancylostoma caninum</name>
    <name type="common">Dog hookworm</name>
    <dbReference type="NCBI Taxonomy" id="29170"/>
    <lineage>
        <taxon>Eukaryota</taxon>
        <taxon>Metazoa</taxon>
        <taxon>Ecdysozoa</taxon>
        <taxon>Nematoda</taxon>
        <taxon>Chromadorea</taxon>
        <taxon>Rhabditida</taxon>
        <taxon>Rhabditina</taxon>
        <taxon>Rhabditomorpha</taxon>
        <taxon>Strongyloidea</taxon>
        <taxon>Ancylostomatidae</taxon>
        <taxon>Ancylostomatinae</taxon>
        <taxon>Ancylostoma</taxon>
    </lineage>
</organism>
<protein>
    <submittedName>
        <fullName evidence="2">Uncharacterized protein</fullName>
    </submittedName>
</protein>
<evidence type="ECO:0000313" key="3">
    <source>
        <dbReference type="Proteomes" id="UP000252519"/>
    </source>
</evidence>
<evidence type="ECO:0000313" key="2">
    <source>
        <dbReference type="EMBL" id="RCN44890.1"/>
    </source>
</evidence>
<dbReference type="AlphaFoldDB" id="A0A368GPB1"/>
<reference evidence="2 3" key="1">
    <citation type="submission" date="2014-10" db="EMBL/GenBank/DDBJ databases">
        <title>Draft genome of the hookworm Ancylostoma caninum.</title>
        <authorList>
            <person name="Mitreva M."/>
        </authorList>
    </citation>
    <scope>NUCLEOTIDE SEQUENCE [LARGE SCALE GENOMIC DNA]</scope>
    <source>
        <strain evidence="2 3">Baltimore</strain>
    </source>
</reference>
<sequence length="89" mass="10063">SAFLLANNNITFFQGRSHATPRLSWRRWRLPEVPEIILALEQPRTNDGACAQRPEREAAAARRRGRRGPGCAARRRRAAGRLRVDAMSV</sequence>
<dbReference type="Proteomes" id="UP000252519">
    <property type="component" value="Unassembled WGS sequence"/>
</dbReference>
<evidence type="ECO:0000256" key="1">
    <source>
        <dbReference type="SAM" id="MobiDB-lite"/>
    </source>
</evidence>
<feature type="region of interest" description="Disordered" evidence="1">
    <location>
        <begin position="47"/>
        <end position="77"/>
    </location>
</feature>
<proteinExistence type="predicted"/>
<keyword evidence="3" id="KW-1185">Reference proteome</keyword>
<accession>A0A368GPB1</accession>
<feature type="non-terminal residue" evidence="2">
    <location>
        <position position="89"/>
    </location>
</feature>
<gene>
    <name evidence="2" type="ORF">ANCCAN_09086</name>
</gene>
<dbReference type="EMBL" id="JOJR01000117">
    <property type="protein sequence ID" value="RCN44890.1"/>
    <property type="molecule type" value="Genomic_DNA"/>
</dbReference>
<feature type="non-terminal residue" evidence="2">
    <location>
        <position position="1"/>
    </location>
</feature>
<name>A0A368GPB1_ANCCA</name>
<feature type="compositionally biased region" description="Basic residues" evidence="1">
    <location>
        <begin position="61"/>
        <end position="77"/>
    </location>
</feature>
<comment type="caution">
    <text evidence="2">The sequence shown here is derived from an EMBL/GenBank/DDBJ whole genome shotgun (WGS) entry which is preliminary data.</text>
</comment>